<dbReference type="InterPro" id="IPR027465">
    <property type="entry name" value="TIMP_C"/>
</dbReference>
<dbReference type="FunFam" id="2.40.50.120:FF:000016">
    <property type="entry name" value="Metalloproteinase inhibitor 1"/>
    <property type="match status" value="1"/>
</dbReference>
<dbReference type="Gene3D" id="3.90.370.10">
    <property type="entry name" value="Tissue inhibitor of metalloproteinase-1. Chain B, domain 1"/>
    <property type="match status" value="1"/>
</dbReference>
<dbReference type="InterPro" id="IPR001820">
    <property type="entry name" value="TIMP"/>
</dbReference>
<dbReference type="SUPFAM" id="SSF50242">
    <property type="entry name" value="TIMP-like"/>
    <property type="match status" value="1"/>
</dbReference>
<dbReference type="GeneTree" id="ENSGT00940000159633"/>
<evidence type="ECO:0000256" key="12">
    <source>
        <dbReference type="ARBA" id="ARBA00023157"/>
    </source>
</evidence>
<dbReference type="PANTHER" id="PTHR11844:SF20">
    <property type="entry name" value="METALLOPROTEINASE INHIBITOR 1"/>
    <property type="match status" value="1"/>
</dbReference>
<evidence type="ECO:0000256" key="19">
    <source>
        <dbReference type="PIRSR" id="PIRSR601820-3"/>
    </source>
</evidence>
<dbReference type="GO" id="GO:0008083">
    <property type="term" value="F:growth factor activity"/>
    <property type="evidence" value="ECO:0007669"/>
    <property type="project" value="UniProtKB-KW"/>
</dbReference>
<protein>
    <recommendedName>
        <fullName evidence="3">Metalloproteinase inhibitor 1</fullName>
    </recommendedName>
    <alternativeName>
        <fullName evidence="17">Tissue inhibitor of metalloproteinases 1</fullName>
    </alternativeName>
</protein>
<comment type="subcellular location">
    <subcellularLocation>
        <location evidence="1">Secreted</location>
    </subcellularLocation>
</comment>
<keyword evidence="12 19" id="KW-1015">Disulfide bond</keyword>
<evidence type="ECO:0000256" key="17">
    <source>
        <dbReference type="ARBA" id="ARBA00030100"/>
    </source>
</evidence>
<evidence type="ECO:0000259" key="20">
    <source>
        <dbReference type="PROSITE" id="PS50189"/>
    </source>
</evidence>
<dbReference type="GO" id="GO:0051045">
    <property type="term" value="P:negative regulation of membrane protein ectodomain proteolysis"/>
    <property type="evidence" value="ECO:0007669"/>
    <property type="project" value="TreeGrafter"/>
</dbReference>
<name>A0A4W2FA21_BOBOX</name>
<evidence type="ECO:0000256" key="6">
    <source>
        <dbReference type="ARBA" id="ARBA00022608"/>
    </source>
</evidence>
<dbReference type="GO" id="GO:0002020">
    <property type="term" value="F:protease binding"/>
    <property type="evidence" value="ECO:0007669"/>
    <property type="project" value="TreeGrafter"/>
</dbReference>
<evidence type="ECO:0000256" key="5">
    <source>
        <dbReference type="ARBA" id="ARBA00022553"/>
    </source>
</evidence>
<evidence type="ECO:0000256" key="1">
    <source>
        <dbReference type="ARBA" id="ARBA00004613"/>
    </source>
</evidence>
<dbReference type="InterPro" id="IPR030490">
    <property type="entry name" value="TIMP_CS"/>
</dbReference>
<evidence type="ECO:0000256" key="14">
    <source>
        <dbReference type="ARBA" id="ARBA00023215"/>
    </source>
</evidence>
<evidence type="ECO:0000256" key="18">
    <source>
        <dbReference type="PIRSR" id="PIRSR601820-1"/>
    </source>
</evidence>
<proteinExistence type="inferred from homology"/>
<dbReference type="Ensembl" id="ENSBIXT00005012775.1">
    <property type="protein sequence ID" value="ENSBIXP00005002172.1"/>
    <property type="gene ID" value="ENSBIXG00005008555.1"/>
</dbReference>
<evidence type="ECO:0000313" key="22">
    <source>
        <dbReference type="Proteomes" id="UP000429181"/>
    </source>
</evidence>
<dbReference type="GO" id="GO:0009725">
    <property type="term" value="P:response to hormone"/>
    <property type="evidence" value="ECO:0007669"/>
    <property type="project" value="TreeGrafter"/>
</dbReference>
<comment type="subunit">
    <text evidence="16">Interacts with MMP1, MMP3, MMP10 and MMP13, but has only very low affinity for MMP14. Interacts with CD63; identified in a complex with CD63 and ITGB1.</text>
</comment>
<dbReference type="GO" id="GO:0008191">
    <property type="term" value="F:metalloendopeptidase inhibitor activity"/>
    <property type="evidence" value="ECO:0007669"/>
    <property type="project" value="InterPro"/>
</dbReference>
<feature type="disulfide bond" evidence="19">
    <location>
        <begin position="161"/>
        <end position="230"/>
    </location>
</feature>
<dbReference type="InterPro" id="IPR001134">
    <property type="entry name" value="Netrin_domain"/>
</dbReference>
<evidence type="ECO:0000256" key="8">
    <source>
        <dbReference type="ARBA" id="ARBA00022723"/>
    </source>
</evidence>
<keyword evidence="10 18" id="KW-0862">Zinc</keyword>
<sequence length="334" mass="36940">MCLPLDFGVPAPHVDLGVPLSPFHHSRTPLFLHQEAQNSAGPLLVYFASRLFSWGSEPLKGEGESRQGWSLGGGADHTNSATARITTGGTMNEDHICQARAREEATSVTDTDITAKLRPCRHRRRPSAQRGYTRERTMAPFAPMASGILLLLWLTAPSRACTCVPPHPQTAFCNSDVVIRAKFVGTAEVNETALYQRYEIKMTKMFKGFSALRDAPDIRFIYTPAMESVCGYFHRSQNRSEEFLIAGQLSNGHLHITTCSFVAPWNSMSSAQRRGFTKTYAAGCEECTVFPCSSIPCKLQKLKPAQCSPLFPLPPFFLQEDEIKNYHPAGSLPV</sequence>
<accession>A0A4W2FA21</accession>
<feature type="domain" description="NTR" evidence="20">
    <location>
        <begin position="161"/>
        <end position="284"/>
    </location>
</feature>
<evidence type="ECO:0000256" key="15">
    <source>
        <dbReference type="ARBA" id="ARBA00024917"/>
    </source>
</evidence>
<dbReference type="SMART" id="SM00206">
    <property type="entry name" value="NTR"/>
    <property type="match status" value="1"/>
</dbReference>
<evidence type="ECO:0000256" key="13">
    <source>
        <dbReference type="ARBA" id="ARBA00023180"/>
    </source>
</evidence>
<keyword evidence="9" id="KW-0732">Signal</keyword>
<comment type="function">
    <text evidence="15">Metalloproteinase inhibitor that functions by forming one to one complexes with target metalloproteinases, such as collagenases, and irreversibly inactivates them by binding to their catalytic zinc cofactor. Acts on MMP1, MMP2, MMP3, MMP7, MMP8, MMP9, MMP10, MMP11, MMP12, MMP13 and MMP16. Does not act on MMP14. Also functions as a growth factor that regulates cell differentiation, migration and cell death and activates cellular signaling cascades via CD63 and ITGB1. Plays a role in integrin signaling.</text>
</comment>
<dbReference type="PANTHER" id="PTHR11844">
    <property type="entry name" value="METALLOPROTEASE INHIBITOR"/>
    <property type="match status" value="1"/>
</dbReference>
<evidence type="ECO:0000256" key="3">
    <source>
        <dbReference type="ARBA" id="ARBA00013524"/>
    </source>
</evidence>
<keyword evidence="8 18" id="KW-0479">Metal-binding</keyword>
<dbReference type="GO" id="GO:0005615">
    <property type="term" value="C:extracellular space"/>
    <property type="evidence" value="ECO:0007669"/>
    <property type="project" value="TreeGrafter"/>
</dbReference>
<feature type="disulfide bond" evidence="19">
    <location>
        <begin position="292"/>
        <end position="297"/>
    </location>
</feature>
<organism evidence="21 22">
    <name type="scientific">Bos indicus x Bos taurus</name>
    <name type="common">Hybrid cattle</name>
    <dbReference type="NCBI Taxonomy" id="30522"/>
    <lineage>
        <taxon>Eukaryota</taxon>
        <taxon>Metazoa</taxon>
        <taxon>Chordata</taxon>
        <taxon>Craniata</taxon>
        <taxon>Vertebrata</taxon>
        <taxon>Euteleostomi</taxon>
        <taxon>Mammalia</taxon>
        <taxon>Eutheria</taxon>
        <taxon>Laurasiatheria</taxon>
        <taxon>Artiodactyla</taxon>
        <taxon>Ruminantia</taxon>
        <taxon>Pecora</taxon>
        <taxon>Bovidae</taxon>
        <taxon>Bovinae</taxon>
        <taxon>Bos</taxon>
    </lineage>
</organism>
<feature type="binding site" evidence="18">
    <location>
        <position position="161"/>
    </location>
    <ligand>
        <name>Zn(2+)</name>
        <dbReference type="ChEBI" id="CHEBI:29105"/>
        <note>ligand shared with metalloproteinase partner</note>
    </ligand>
</feature>
<comment type="similarity">
    <text evidence="2">Belongs to the protease inhibitor I35 (TIMP) family.</text>
</comment>
<keyword evidence="6" id="KW-0483">Metalloprotease inhibitor</keyword>
<feature type="disulfide bond" evidence="19">
    <location>
        <begin position="173"/>
        <end position="284"/>
    </location>
</feature>
<evidence type="ECO:0000256" key="2">
    <source>
        <dbReference type="ARBA" id="ARBA00011027"/>
    </source>
</evidence>
<dbReference type="GO" id="GO:0034097">
    <property type="term" value="P:response to cytokine"/>
    <property type="evidence" value="ECO:0007669"/>
    <property type="project" value="TreeGrafter"/>
</dbReference>
<dbReference type="Proteomes" id="UP000429181">
    <property type="component" value="Unassembled WGS sequence"/>
</dbReference>
<dbReference type="AlphaFoldDB" id="A0A4W2FA21"/>
<dbReference type="InterPro" id="IPR008993">
    <property type="entry name" value="TIMP-like_OB-fold"/>
</dbReference>
<evidence type="ECO:0000256" key="16">
    <source>
        <dbReference type="ARBA" id="ARBA00025946"/>
    </source>
</evidence>
<evidence type="ECO:0000256" key="7">
    <source>
        <dbReference type="ARBA" id="ARBA00022690"/>
    </source>
</evidence>
<evidence type="ECO:0000256" key="11">
    <source>
        <dbReference type="ARBA" id="ARBA00023030"/>
    </source>
</evidence>
<dbReference type="PROSITE" id="PS00288">
    <property type="entry name" value="TIMP"/>
    <property type="match status" value="1"/>
</dbReference>
<dbReference type="Gene3D" id="2.40.50.120">
    <property type="match status" value="1"/>
</dbReference>
<dbReference type="PROSITE" id="PS50189">
    <property type="entry name" value="NTR"/>
    <property type="match status" value="1"/>
</dbReference>
<dbReference type="GO" id="GO:0046872">
    <property type="term" value="F:metal ion binding"/>
    <property type="evidence" value="ECO:0007669"/>
    <property type="project" value="UniProtKB-KW"/>
</dbReference>
<gene>
    <name evidence="21" type="primary">ARAF</name>
</gene>
<reference evidence="22" key="1">
    <citation type="submission" date="2018-11" db="EMBL/GenBank/DDBJ databases">
        <title>Haplotype-resolved cattle genomes.</title>
        <authorList>
            <person name="Low W.Y."/>
            <person name="Tearle R."/>
            <person name="Bickhart D.M."/>
            <person name="Rosen B.D."/>
            <person name="Koren S."/>
            <person name="Rhie A."/>
            <person name="Hiendleder S."/>
            <person name="Phillippy A.M."/>
            <person name="Smith T.P.L."/>
            <person name="Williams J.L."/>
        </authorList>
    </citation>
    <scope>NUCLEOTIDE SEQUENCE [LARGE SCALE GENOMIC DNA]</scope>
</reference>
<dbReference type="GO" id="GO:0031012">
    <property type="term" value="C:extracellular matrix"/>
    <property type="evidence" value="ECO:0007669"/>
    <property type="project" value="TreeGrafter"/>
</dbReference>
<keyword evidence="5" id="KW-0597">Phosphoprotein</keyword>
<keyword evidence="14" id="KW-0481">Metalloenzyme inhibitor</keyword>
<keyword evidence="7" id="KW-0646">Protease inhibitor</keyword>
<keyword evidence="4" id="KW-0964">Secreted</keyword>
<evidence type="ECO:0000256" key="4">
    <source>
        <dbReference type="ARBA" id="ARBA00022525"/>
    </source>
</evidence>
<evidence type="ECO:0000256" key="9">
    <source>
        <dbReference type="ARBA" id="ARBA00022729"/>
    </source>
</evidence>
<evidence type="ECO:0000313" key="21">
    <source>
        <dbReference type="Ensembl" id="ENSBIXP00005002172.1"/>
    </source>
</evidence>
<evidence type="ECO:0000256" key="10">
    <source>
        <dbReference type="ARBA" id="ARBA00022833"/>
    </source>
</evidence>
<feature type="disulfide bond" evidence="19">
    <location>
        <begin position="163"/>
        <end position="259"/>
    </location>
</feature>
<keyword evidence="13" id="KW-0325">Glycoprotein</keyword>
<keyword evidence="11" id="KW-0339">Growth factor</keyword>
<dbReference type="Pfam" id="PF00965">
    <property type="entry name" value="TIMP"/>
    <property type="match status" value="1"/>
</dbReference>
<reference evidence="21" key="2">
    <citation type="submission" date="2025-08" db="UniProtKB">
        <authorList>
            <consortium name="Ensembl"/>
        </authorList>
    </citation>
    <scope>IDENTIFICATION</scope>
</reference>